<proteinExistence type="inferred from homology"/>
<dbReference type="OrthoDB" id="9813793at2"/>
<keyword evidence="2" id="KW-0175">Coiled coil</keyword>
<comment type="caution">
    <text evidence="4">The sequence shown here is derived from an EMBL/GenBank/DDBJ whole genome shotgun (WGS) entry which is preliminary data.</text>
</comment>
<dbReference type="HAMAP" id="MF_00797">
    <property type="entry name" value="UPF0335"/>
    <property type="match status" value="1"/>
</dbReference>
<dbReference type="NCBIfam" id="NF010247">
    <property type="entry name" value="PRK13694.1"/>
    <property type="match status" value="1"/>
</dbReference>
<evidence type="ECO:0000256" key="1">
    <source>
        <dbReference type="HAMAP-Rule" id="MF_00797"/>
    </source>
</evidence>
<name>A0A371B728_9BRAD</name>
<dbReference type="GO" id="GO:0003677">
    <property type="term" value="F:DNA binding"/>
    <property type="evidence" value="ECO:0007669"/>
    <property type="project" value="InterPro"/>
</dbReference>
<organism evidence="4 5">
    <name type="scientific">Undibacter mobilis</name>
    <dbReference type="NCBI Taxonomy" id="2292256"/>
    <lineage>
        <taxon>Bacteria</taxon>
        <taxon>Pseudomonadati</taxon>
        <taxon>Pseudomonadota</taxon>
        <taxon>Alphaproteobacteria</taxon>
        <taxon>Hyphomicrobiales</taxon>
        <taxon>Nitrobacteraceae</taxon>
        <taxon>Undibacter</taxon>
    </lineage>
</organism>
<dbReference type="RefSeq" id="WP_115515405.1">
    <property type="nucleotide sequence ID" value="NZ_QRGO01000001.1"/>
</dbReference>
<dbReference type="AlphaFoldDB" id="A0A371B728"/>
<evidence type="ECO:0000256" key="2">
    <source>
        <dbReference type="SAM" id="Coils"/>
    </source>
</evidence>
<feature type="coiled-coil region" evidence="2">
    <location>
        <begin position="14"/>
        <end position="48"/>
    </location>
</feature>
<evidence type="ECO:0000313" key="4">
    <source>
        <dbReference type="EMBL" id="RDV03380.1"/>
    </source>
</evidence>
<reference evidence="5" key="1">
    <citation type="submission" date="2018-08" db="EMBL/GenBank/DDBJ databases">
        <authorList>
            <person name="Kim S.-J."/>
            <person name="Jung G.-Y."/>
        </authorList>
    </citation>
    <scope>NUCLEOTIDE SEQUENCE [LARGE SCALE GENOMIC DNA]</scope>
    <source>
        <strain evidence="5">GY_H</strain>
    </source>
</reference>
<comment type="similarity">
    <text evidence="1">Belongs to the UPF0335 family.</text>
</comment>
<feature type="domain" description="GapR-like DNA-binding" evidence="3">
    <location>
        <begin position="17"/>
        <end position="88"/>
    </location>
</feature>
<protein>
    <recommendedName>
        <fullName evidence="1">UPF0335 protein DXH78_01510</fullName>
    </recommendedName>
</protein>
<evidence type="ECO:0000259" key="3">
    <source>
        <dbReference type="Pfam" id="PF10073"/>
    </source>
</evidence>
<gene>
    <name evidence="4" type="ORF">DXH78_01510</name>
</gene>
<sequence>MSMPAAADKEETSHRFAKDQLKAIIERIERLEEEKKATSDDIKDVYAEAKSNGFDAKALRTIVRLRKQDANERREQEEILETYMHALGMLQ</sequence>
<dbReference type="Pfam" id="PF10073">
    <property type="entry name" value="GapR_DNA-bd"/>
    <property type="match status" value="1"/>
</dbReference>
<keyword evidence="5" id="KW-1185">Reference proteome</keyword>
<dbReference type="InterPro" id="IPR046367">
    <property type="entry name" value="GapR-like_DNA-bd"/>
</dbReference>
<dbReference type="EMBL" id="QRGO01000001">
    <property type="protein sequence ID" value="RDV03380.1"/>
    <property type="molecule type" value="Genomic_DNA"/>
</dbReference>
<dbReference type="InterPro" id="IPR018753">
    <property type="entry name" value="GapR-like"/>
</dbReference>
<dbReference type="Proteomes" id="UP000263993">
    <property type="component" value="Unassembled WGS sequence"/>
</dbReference>
<evidence type="ECO:0000313" key="5">
    <source>
        <dbReference type="Proteomes" id="UP000263993"/>
    </source>
</evidence>
<accession>A0A371B728</accession>